<dbReference type="OrthoDB" id="5587367at2759"/>
<dbReference type="InterPro" id="IPR029756">
    <property type="entry name" value="MTH1187/YkoF-like"/>
</dbReference>
<keyword evidence="4" id="KW-1185">Reference proteome</keyword>
<feature type="domain" description="Thiamine-binding protein" evidence="2">
    <location>
        <begin position="21"/>
        <end position="111"/>
    </location>
</feature>
<dbReference type="PANTHER" id="PTHR33777:SF1">
    <property type="entry name" value="UPF0045 PROTEIN ECM15"/>
    <property type="match status" value="1"/>
</dbReference>
<gene>
    <name evidence="3" type="ORF">MPDQ_007887</name>
</gene>
<dbReference type="AlphaFoldDB" id="A0A507R4Z0"/>
<organism evidence="3 4">
    <name type="scientific">Monascus purpureus</name>
    <name type="common">Red mold</name>
    <name type="synonym">Monascus anka</name>
    <dbReference type="NCBI Taxonomy" id="5098"/>
    <lineage>
        <taxon>Eukaryota</taxon>
        <taxon>Fungi</taxon>
        <taxon>Dikarya</taxon>
        <taxon>Ascomycota</taxon>
        <taxon>Pezizomycotina</taxon>
        <taxon>Eurotiomycetes</taxon>
        <taxon>Eurotiomycetidae</taxon>
        <taxon>Eurotiales</taxon>
        <taxon>Aspergillaceae</taxon>
        <taxon>Monascus</taxon>
    </lineage>
</organism>
<evidence type="ECO:0000256" key="1">
    <source>
        <dbReference type="ARBA" id="ARBA00010272"/>
    </source>
</evidence>
<evidence type="ECO:0000259" key="2">
    <source>
        <dbReference type="Pfam" id="PF01910"/>
    </source>
</evidence>
<dbReference type="Proteomes" id="UP000319663">
    <property type="component" value="Unassembled WGS sequence"/>
</dbReference>
<evidence type="ECO:0000313" key="3">
    <source>
        <dbReference type="EMBL" id="TQB76479.1"/>
    </source>
</evidence>
<dbReference type="GO" id="GO:0005829">
    <property type="term" value="C:cytosol"/>
    <property type="evidence" value="ECO:0007669"/>
    <property type="project" value="TreeGrafter"/>
</dbReference>
<sequence>MATIATTVTPALATPSLCTTDFSLVPIGTGTTSYSQQIADIQRLVQQSGLKYQMHSTGTTVEGPWDQVLQVIGFAHTLVHQAGIARIQTDVRVTTRTDKAQPMEGNVASVERILATG</sequence>
<dbReference type="InterPro" id="IPR002767">
    <property type="entry name" value="Thiamine_BP"/>
</dbReference>
<comment type="similarity">
    <text evidence="1">Belongs to the UPF0045 family.</text>
</comment>
<protein>
    <recommendedName>
        <fullName evidence="2">Thiamine-binding protein domain-containing protein</fullName>
    </recommendedName>
</protein>
<proteinExistence type="inferred from homology"/>
<dbReference type="Gene3D" id="3.30.70.930">
    <property type="match status" value="1"/>
</dbReference>
<dbReference type="InterPro" id="IPR051614">
    <property type="entry name" value="UPF0045_domain"/>
</dbReference>
<evidence type="ECO:0000313" key="4">
    <source>
        <dbReference type="Proteomes" id="UP000319663"/>
    </source>
</evidence>
<dbReference type="EMBL" id="VIFY01000009">
    <property type="protein sequence ID" value="TQB76479.1"/>
    <property type="molecule type" value="Genomic_DNA"/>
</dbReference>
<comment type="caution">
    <text evidence="3">The sequence shown here is derived from an EMBL/GenBank/DDBJ whole genome shotgun (WGS) entry which is preliminary data.</text>
</comment>
<name>A0A507R4Z0_MONPU</name>
<accession>A0A507R4Z0</accession>
<dbReference type="SUPFAM" id="SSF89957">
    <property type="entry name" value="MTH1187/YkoF-like"/>
    <property type="match status" value="1"/>
</dbReference>
<reference evidence="3 4" key="1">
    <citation type="submission" date="2019-06" db="EMBL/GenBank/DDBJ databases">
        <title>Wine fermentation using esterase from Monascus purpureus.</title>
        <authorList>
            <person name="Geng C."/>
            <person name="Zhang Y."/>
        </authorList>
    </citation>
    <scope>NUCLEOTIDE SEQUENCE [LARGE SCALE GENOMIC DNA]</scope>
    <source>
        <strain evidence="3">HQ1</strain>
    </source>
</reference>
<dbReference type="NCBIfam" id="TIGR00106">
    <property type="entry name" value="MTH1187 family thiamine-binding protein"/>
    <property type="match status" value="1"/>
</dbReference>
<dbReference type="PANTHER" id="PTHR33777">
    <property type="entry name" value="UPF0045 PROTEIN ECM15"/>
    <property type="match status" value="1"/>
</dbReference>
<dbReference type="Pfam" id="PF01910">
    <property type="entry name" value="Thiamine_BP"/>
    <property type="match status" value="1"/>
</dbReference>